<dbReference type="AlphaFoldDB" id="I4AFQ2"/>
<evidence type="ECO:0000313" key="1">
    <source>
        <dbReference type="EMBL" id="AFM02787.1"/>
    </source>
</evidence>
<name>I4AFQ2_BERLS</name>
<protein>
    <submittedName>
        <fullName evidence="1">Uncharacterized protein</fullName>
    </submittedName>
</protein>
<dbReference type="Proteomes" id="UP000006054">
    <property type="component" value="Chromosome"/>
</dbReference>
<dbReference type="EMBL" id="CP003345">
    <property type="protein sequence ID" value="AFM02787.1"/>
    <property type="molecule type" value="Genomic_DNA"/>
</dbReference>
<reference evidence="2" key="1">
    <citation type="submission" date="2012-06" db="EMBL/GenBank/DDBJ databases">
        <title>The complete genome of Flexibacter litoralis DSM 6794.</title>
        <authorList>
            <person name="Lucas S."/>
            <person name="Copeland A."/>
            <person name="Lapidus A."/>
            <person name="Glavina del Rio T."/>
            <person name="Dalin E."/>
            <person name="Tice H."/>
            <person name="Bruce D."/>
            <person name="Goodwin L."/>
            <person name="Pitluck S."/>
            <person name="Peters L."/>
            <person name="Ovchinnikova G."/>
            <person name="Lu M."/>
            <person name="Kyrpides N."/>
            <person name="Mavromatis K."/>
            <person name="Ivanova N."/>
            <person name="Brettin T."/>
            <person name="Detter J.C."/>
            <person name="Han C."/>
            <person name="Larimer F."/>
            <person name="Land M."/>
            <person name="Hauser L."/>
            <person name="Markowitz V."/>
            <person name="Cheng J.-F."/>
            <person name="Hugenholtz P."/>
            <person name="Woyke T."/>
            <person name="Wu D."/>
            <person name="Spring S."/>
            <person name="Lang E."/>
            <person name="Kopitz M."/>
            <person name="Brambilla E."/>
            <person name="Klenk H.-P."/>
            <person name="Eisen J.A."/>
        </authorList>
    </citation>
    <scope>NUCLEOTIDE SEQUENCE [LARGE SCALE GENOMIC DNA]</scope>
    <source>
        <strain evidence="2">ATCC 23117 / DSM 6794 / NBRC 15988 / NCIMB 1366 / Sio-4</strain>
    </source>
</reference>
<accession>I4AFQ2</accession>
<organism evidence="1 2">
    <name type="scientific">Bernardetia litoralis (strain ATCC 23117 / DSM 6794 / NBRC 15988 / NCIMB 1366 / Fx l1 / Sio-4)</name>
    <name type="common">Flexibacter litoralis</name>
    <dbReference type="NCBI Taxonomy" id="880071"/>
    <lineage>
        <taxon>Bacteria</taxon>
        <taxon>Pseudomonadati</taxon>
        <taxon>Bacteroidota</taxon>
        <taxon>Cytophagia</taxon>
        <taxon>Cytophagales</taxon>
        <taxon>Bernardetiaceae</taxon>
        <taxon>Bernardetia</taxon>
    </lineage>
</organism>
<keyword evidence="2" id="KW-1185">Reference proteome</keyword>
<dbReference type="KEGG" id="fli:Fleli_0300"/>
<evidence type="ECO:0000313" key="2">
    <source>
        <dbReference type="Proteomes" id="UP000006054"/>
    </source>
</evidence>
<dbReference type="HOGENOM" id="CLU_2716530_0_0_10"/>
<dbReference type="STRING" id="880071.Fleli_0300"/>
<sequence length="72" mass="7988">MNVIFHTTTAISVAVLLTDTKIIEQSTTCKHVIWTSVLAFTIGLISHGVLDYIPHCYPITVIPHPKFKKNGI</sequence>
<proteinExistence type="predicted"/>
<gene>
    <name evidence="1" type="ordered locus">Fleli_0300</name>
</gene>